<reference evidence="1" key="1">
    <citation type="submission" date="2022-06" db="EMBL/GenBank/DDBJ databases">
        <title>Fusarium solani species complex genomes reveal bases of compartmentalisation and animal pathogenesis.</title>
        <authorList>
            <person name="Tsai I.J."/>
        </authorList>
    </citation>
    <scope>NUCLEOTIDE SEQUENCE</scope>
    <source>
        <strain evidence="1">Fu6.1</strain>
    </source>
</reference>
<accession>A0ACC0R5L1</accession>
<dbReference type="EMBL" id="CM046505">
    <property type="protein sequence ID" value="KAI8674852.1"/>
    <property type="molecule type" value="Genomic_DNA"/>
</dbReference>
<dbReference type="Proteomes" id="UP001065298">
    <property type="component" value="Chromosome 3"/>
</dbReference>
<evidence type="ECO:0000313" key="2">
    <source>
        <dbReference type="Proteomes" id="UP001065298"/>
    </source>
</evidence>
<sequence length="671" mass="76851">MPRATSEEGEVDHIDLTANPEDLMDVDEDEDRVREESSLFLPNSVTPPTFIDLVANDGEPDDETGIPRGRSDSSLFVNDEPEDEDEDEGTVDHESNNNDNAINVDDDDDDNEMNDNDNNEDDDMNDNDVDNGNGNGVNNNDDDNDDDNDGGNNGGNNEDNEDNEDNDDSDDSDDSDDNDDRVPSDQKNADAALEEALEEEGITEPDWAEGCLRTCKPHWDEVAHALLRYRRRFLLKRTELRDVKTSLRQQLRQLRQENQRLQARGQRRPHNKSWRRIVRLWVCGPLRPEGFRNWGDIYKLSCKEENMSWAFSTRKSSKMHPGLKLRAPDDEEEEEGIVAISDDEEEESPDPGSVRGPPPNRPSPPGQPPSLGGPRQSSLERLPIKLQIKIFSYLFVFERELVHAISRLDPYYEPTEVPRNCSGRVSLLHRFHVGQESISLTFGAIKPQELLAPLLVSKHFNYLGASLFYGSNTGIGARLQHVQHVEILWMGSQCVTYKPDDKHRYTSRRTHHLAWFSEARRLKSIAVYIPESSKQYMRRKHEPPHIIEYMAEKTAGQPNYRRFRALRTIPGLDYLHVLRGLNGITFWDYDKWLELGSKLPVRDWTFVSDLNNTVRRANAEEDMRFCTLRRLAPFVIGYRPDDEIIDEIETFVNQYSPGCGGQVVDLTMDDD</sequence>
<proteinExistence type="predicted"/>
<comment type="caution">
    <text evidence="1">The sequence shown here is derived from an EMBL/GenBank/DDBJ whole genome shotgun (WGS) entry which is preliminary data.</text>
</comment>
<gene>
    <name evidence="1" type="ORF">NCS57_00384500</name>
</gene>
<protein>
    <submittedName>
        <fullName evidence="1">Uncharacterized protein</fullName>
    </submittedName>
</protein>
<evidence type="ECO:0000313" key="1">
    <source>
        <dbReference type="EMBL" id="KAI8674852.1"/>
    </source>
</evidence>
<organism evidence="1 2">
    <name type="scientific">Fusarium keratoplasticum</name>
    <dbReference type="NCBI Taxonomy" id="1328300"/>
    <lineage>
        <taxon>Eukaryota</taxon>
        <taxon>Fungi</taxon>
        <taxon>Dikarya</taxon>
        <taxon>Ascomycota</taxon>
        <taxon>Pezizomycotina</taxon>
        <taxon>Sordariomycetes</taxon>
        <taxon>Hypocreomycetidae</taxon>
        <taxon>Hypocreales</taxon>
        <taxon>Nectriaceae</taxon>
        <taxon>Fusarium</taxon>
        <taxon>Fusarium solani species complex</taxon>
    </lineage>
</organism>
<name>A0ACC0R5L1_9HYPO</name>
<keyword evidence="2" id="KW-1185">Reference proteome</keyword>